<dbReference type="CDD" id="cd02961">
    <property type="entry name" value="PDI_a_family"/>
    <property type="match status" value="1"/>
</dbReference>
<gene>
    <name evidence="3" type="ORF">RRG08_029607</name>
</gene>
<sequence length="937" mass="107517">MLPRTLSTFSLLVLLSLVHGELDIISERDLLRSFLIKQDRLLCALIKYTETNDTLEDNVIAVSQNPKFKRNIAGVIHAPYNDQETNISLVEHKQLSDKSSILRCFIDNGLSTDISSPQSAAQISRWLISLKKEVKQMWKYDINQLETIRSKKDIVILALPTQAQMFSIDIIGTKVTETLMKSFSVALVLIHPNSKNARLLRAHLNLPLLSSVLAVFSNINRKERDALIFKERDIVAERIFAETFTHLSGIKHLNATNFQWETMTVKRSERFRPYIVVFYAWWAEHVESYLKLIKASVEEMQRLSVRARFAWVNVGQEKKVISRYVDVKYFKRIPFIAIFQREKGKDTVNQTVVHLSHPSLFYLSKAFRDHGVWLYDAWDKLWDYVPYLSLDYTHYSDVREGPKGYLCTAWSSNLTDDTISEVRTQTKTKSRIKSMPTVEKQMARVNGVPILTGALWDAVMEKSQVIFGTFKREEDVQITVLAFIRDGCGSCNKKMQTFQEVHKELRKKENTRVYMVNCSGEPSLCENLSVLGFPTVSAFRSFAALATTKCSVHPPEKPYIRRDYHGPISTGDLIPWIESLAVNGLSFVGFRDIGNSLDMKEDVRLVATIIPKFSNYLPLAPGGERSYFYSPHCFRVACERLFGLATCYIANSKEIPHAEFTKAHAGKSVMVVTEITFERKDGVSLTLMRLGKSMQKLIEKETFSDLDLFHNAHQYSLQPKQTCEEDHDSCTQTIVSFVRDHIRLPVTHLTSEIFHTKNNPIFEVNKPVLVALSHGENLMQTSSFMQLLVYVAKRLYHNVTVTVLDVDQFPSWAGNFVPHHYSRLFMDSPDGGPLHIYPRICLVTWTDHKHAAFYPPLHSVFNKTILVQLKLTETKAEPPQSAENFEETEKLEADADDVLPYKMDVNSMLSWDEDRIVSYVEAYLKNPDEYLVQTEHF</sequence>
<evidence type="ECO:0000313" key="4">
    <source>
        <dbReference type="Proteomes" id="UP001283361"/>
    </source>
</evidence>
<dbReference type="AlphaFoldDB" id="A0AAE1CJY1"/>
<feature type="signal peptide" evidence="1">
    <location>
        <begin position="1"/>
        <end position="20"/>
    </location>
</feature>
<dbReference type="PROSITE" id="PS51352">
    <property type="entry name" value="THIOREDOXIN_2"/>
    <property type="match status" value="1"/>
</dbReference>
<feature type="chain" id="PRO_5042155449" description="Thioredoxin domain-containing protein" evidence="1">
    <location>
        <begin position="21"/>
        <end position="937"/>
    </location>
</feature>
<dbReference type="InterPro" id="IPR013766">
    <property type="entry name" value="Thioredoxin_domain"/>
</dbReference>
<reference evidence="3" key="1">
    <citation type="journal article" date="2023" name="G3 (Bethesda)">
        <title>A reference genome for the long-term kleptoplast-retaining sea slug Elysia crispata morphotype clarki.</title>
        <authorList>
            <person name="Eastman K.E."/>
            <person name="Pendleton A.L."/>
            <person name="Shaikh M.A."/>
            <person name="Suttiyut T."/>
            <person name="Ogas R."/>
            <person name="Tomko P."/>
            <person name="Gavelis G."/>
            <person name="Widhalm J.R."/>
            <person name="Wisecaver J.H."/>
        </authorList>
    </citation>
    <scope>NUCLEOTIDE SEQUENCE</scope>
    <source>
        <strain evidence="3">ECLA1</strain>
    </source>
</reference>
<feature type="domain" description="Thioredoxin" evidence="2">
    <location>
        <begin position="444"/>
        <end position="582"/>
    </location>
</feature>
<organism evidence="3 4">
    <name type="scientific">Elysia crispata</name>
    <name type="common">lettuce slug</name>
    <dbReference type="NCBI Taxonomy" id="231223"/>
    <lineage>
        <taxon>Eukaryota</taxon>
        <taxon>Metazoa</taxon>
        <taxon>Spiralia</taxon>
        <taxon>Lophotrochozoa</taxon>
        <taxon>Mollusca</taxon>
        <taxon>Gastropoda</taxon>
        <taxon>Heterobranchia</taxon>
        <taxon>Euthyneura</taxon>
        <taxon>Panpulmonata</taxon>
        <taxon>Sacoglossa</taxon>
        <taxon>Placobranchoidea</taxon>
        <taxon>Plakobranchidae</taxon>
        <taxon>Elysia</taxon>
    </lineage>
</organism>
<keyword evidence="4" id="KW-1185">Reference proteome</keyword>
<dbReference type="EMBL" id="JAWDGP010007897">
    <property type="protein sequence ID" value="KAK3701134.1"/>
    <property type="molecule type" value="Genomic_DNA"/>
</dbReference>
<dbReference type="PANTHER" id="PTHR45672">
    <property type="entry name" value="PROTEIN DISULFIDE-ISOMERASE C17H9.14C-RELATED"/>
    <property type="match status" value="1"/>
</dbReference>
<dbReference type="GO" id="GO:0003756">
    <property type="term" value="F:protein disulfide isomerase activity"/>
    <property type="evidence" value="ECO:0007669"/>
    <property type="project" value="TreeGrafter"/>
</dbReference>
<proteinExistence type="predicted"/>
<name>A0AAE1CJY1_9GAST</name>
<keyword evidence="1" id="KW-0732">Signal</keyword>
<protein>
    <recommendedName>
        <fullName evidence="2">Thioredoxin domain-containing protein</fullName>
    </recommendedName>
</protein>
<evidence type="ECO:0000313" key="3">
    <source>
        <dbReference type="EMBL" id="KAK3701134.1"/>
    </source>
</evidence>
<dbReference type="Gene3D" id="3.40.30.10">
    <property type="entry name" value="Glutaredoxin"/>
    <property type="match status" value="1"/>
</dbReference>
<dbReference type="GO" id="GO:0006457">
    <property type="term" value="P:protein folding"/>
    <property type="evidence" value="ECO:0007669"/>
    <property type="project" value="TreeGrafter"/>
</dbReference>
<dbReference type="GO" id="GO:0005783">
    <property type="term" value="C:endoplasmic reticulum"/>
    <property type="evidence" value="ECO:0007669"/>
    <property type="project" value="TreeGrafter"/>
</dbReference>
<dbReference type="InterPro" id="IPR036249">
    <property type="entry name" value="Thioredoxin-like_sf"/>
</dbReference>
<comment type="caution">
    <text evidence="3">The sequence shown here is derived from an EMBL/GenBank/DDBJ whole genome shotgun (WGS) entry which is preliminary data.</text>
</comment>
<accession>A0AAE1CJY1</accession>
<evidence type="ECO:0000256" key="1">
    <source>
        <dbReference type="SAM" id="SignalP"/>
    </source>
</evidence>
<dbReference type="Proteomes" id="UP001283361">
    <property type="component" value="Unassembled WGS sequence"/>
</dbReference>
<evidence type="ECO:0000259" key="2">
    <source>
        <dbReference type="PROSITE" id="PS51352"/>
    </source>
</evidence>
<dbReference type="InterPro" id="IPR051063">
    <property type="entry name" value="PDI"/>
</dbReference>
<dbReference type="SUPFAM" id="SSF52833">
    <property type="entry name" value="Thioredoxin-like"/>
    <property type="match status" value="2"/>
</dbReference>